<accession>A0A939SAM7</accession>
<evidence type="ECO:0000313" key="5">
    <source>
        <dbReference type="Proteomes" id="UP000664382"/>
    </source>
</evidence>
<gene>
    <name evidence="4" type="ORF">J4H92_01230</name>
</gene>
<dbReference type="InterPro" id="IPR014756">
    <property type="entry name" value="Ig_E-set"/>
</dbReference>
<dbReference type="EMBL" id="JAGDYM010000003">
    <property type="protein sequence ID" value="MBO1900568.1"/>
    <property type="molecule type" value="Genomic_DNA"/>
</dbReference>
<dbReference type="PANTHER" id="PTHR10075:SF103">
    <property type="entry name" value="ROUNDABOUT HOMOLOG 4"/>
    <property type="match status" value="1"/>
</dbReference>
<reference evidence="4" key="1">
    <citation type="submission" date="2021-03" db="EMBL/GenBank/DDBJ databases">
        <title>Leucobacter chromiisoli sp. nov., isolated from chromium-containing soil of chemical plant.</title>
        <authorList>
            <person name="Xu Z."/>
        </authorList>
    </citation>
    <scope>NUCLEOTIDE SEQUENCE</scope>
    <source>
        <strain evidence="4">S27</strain>
    </source>
</reference>
<dbReference type="GO" id="GO:0007156">
    <property type="term" value="P:homophilic cell adhesion via plasma membrane adhesion molecules"/>
    <property type="evidence" value="ECO:0007669"/>
    <property type="project" value="TreeGrafter"/>
</dbReference>
<sequence length="2060" mass="210568">MTFETPARSAAEQAAHTQLPPARRAGRRSLAAALVGALSLGSLVAFSPVTADSSQASTGGTATTKPVTARLDPILLDGTTSGQLNGRIDLPVPLGDIGEYELPGITAPQPDASGNATVEKSYPAGPIDGVLTDPEDGEVDEEPGRGIDIGDSTDRIVRTPSGLEARTELRDVVVDVNGLNDKAGTVLEVGEIVRADRVDTVAVAGVGGGTSVKTEVAGLTLLGQGVALVEGRLPSPVTRTHTVNLTKNDFVRIAAALGIDPEDVSEYEGLISSATLNLTLAVTVSTPAAGGLLVTANISGTAKASAILGLGSADLRTGANDRILDATFAAAEVSAPSALQPVAESLDPDTAEPGEAVTVHGTGFVVGGTRVTVAGTDTEVLRVDPEGRSVEFRLPEGLSGGRYPVLVETVGGSVDAGELTVDADDTVPLSITGITPGSGIGGSQVTITGSGLVPGATSVRLTDADGTVHRIGASRVSVAESRVSATFLLPDAAATGQASVVVSVPGQTADPVNVTVTPYELSDVPASGDAWAKGLQGNQQKVSLTVDNSSAMTWTAPTVINPAGEAGPYSVLNVSQGGVDTTGHGSNSGTEGGYTGTVTRTLDALKSEVRSDDFKLDLPAPWNSFFSPAGSVVRANSVSASSTARTDGGLSNQVALDNLTVLGNQVPLVDGKLTQAHTYEVRYDSNDLKNRQAMNGVFWSAAGGGYDRLKSETYGTLWVTVRPAAETASGGVASTAAFEVTAEIQYRYNGENGGFLSTRARHGSGNSRDGQRVTFLDAKVGEVRATTPAAVAPAITSATPSDIEAGTQVSLQGRGFSADSVVRLGGQSIAPDSISSNGTQLAFTVPDLGTGYYAATVRNTGGDSNARTLAFRGAPVFTLQPEATVTGRAGQNVTLNVAADGVPDADIQWQRLGEQGWEDIPDETAAGYRFGLEEEDHGARLRAVASNSEGSASSTETEIFVQIPPSIVEQPGDASVTAGESAVFTVQAAGRPTPDIQWQRRTSEGWEDIAGETGAQLSFAATSADHGSEFRARVSNAASAVSSQPAGLSVRFQPEITRQPGAVLVADGSAVQIVSEAAGNPAPSVAWQVRAPGSSEWTAIDPAEHASASTGRLELTAGAAWHGATVRAEYRNEVGSAVFTDEVPIAVLPELSVRGTADVGDELSIAGLGDPETDLWGADAGISLEYQWLRDGEEIAGADAIGYTLSADDHRSEISVRVTAARSGVDPLVVVVGPTGPVMDHFTSTEPPAISGTATVGHDLTVDPGAWSIDDVELSYAWFADGVRIDGADSAELTLRPAQYAARITARVAAEREGYYSVAVLSDATEAVSAGAFEHTAEPEITGTVRVGETLSASAGEWSVDGTAASYQWLRNGAEIDGATGRDYLLTPLDFEQRIGVRVTATVHGYADAQAESSDTAAVEAGHIAGVDAPSISGTARVGESLHATTGTWSVPGTAYQYQWLAGGEEIEGATAAAYALTAADLGKTITVRVTAIATGYRPEPAESAATEEIGKGSFANTALPQLSGAAIVGETLTVSAGEWQVPGTDHSVQWLRNGVPIAGATGSSYLLTDRDHTAAITATVTATKAGYLSARATSAASDPVANGSFANTVLPAVSGSGRVGEPLSVDAGEWGGISPTLAFQWYRGDDAIAGAVDSVYEPTAEDRGQTLTVRVVATAKGYADTVVTASVPAQVTEGVIENETAPAVAGELEVGGTLTAEPGSWSRHGVSVSYLWSVEGSSATHRGREYVLRPADEGRRVTLTVTASKIGYADATETVTIAGVVSPGTLSLAADPVLSGDPVVGSEVTVAPGRWDRAGVATAYQWLRDGRPVDGATEATYTIRPDDVGRDLAVTLTGSAAGYRSISVTVELGEAPRAAELAVSTRPSIGGRAVVGGTVTANPGSWAANGVAVSGVEVSYQWLLGGSAIAGATSASYQVPASARGKQLSLRVTASKDGHVAAGVNVAPRTVAAGTFAARSVSLKGTARAGKTLKASASWTVGGVKNRYRWVVGGKTVSNGTKSGYKVKAKDRGKRITVTVTGTKSGYATATAKTKTVKVSKKK</sequence>
<evidence type="ECO:0000259" key="3">
    <source>
        <dbReference type="PROSITE" id="PS50835"/>
    </source>
</evidence>
<dbReference type="InterPro" id="IPR003599">
    <property type="entry name" value="Ig_sub"/>
</dbReference>
<dbReference type="SUPFAM" id="SSF48726">
    <property type="entry name" value="Immunoglobulin"/>
    <property type="match status" value="2"/>
</dbReference>
<dbReference type="Gene3D" id="2.60.40.2700">
    <property type="match status" value="10"/>
</dbReference>
<dbReference type="PROSITE" id="PS50835">
    <property type="entry name" value="IG_LIKE"/>
    <property type="match status" value="1"/>
</dbReference>
<feature type="region of interest" description="Disordered" evidence="2">
    <location>
        <begin position="1"/>
        <end position="24"/>
    </location>
</feature>
<feature type="domain" description="Ig-like" evidence="3">
    <location>
        <begin position="965"/>
        <end position="1049"/>
    </location>
</feature>
<proteinExistence type="predicted"/>
<keyword evidence="1" id="KW-0393">Immunoglobulin domain</keyword>
<dbReference type="InterPro" id="IPR036179">
    <property type="entry name" value="Ig-like_dom_sf"/>
</dbReference>
<dbReference type="InterPro" id="IPR007110">
    <property type="entry name" value="Ig-like_dom"/>
</dbReference>
<dbReference type="PANTHER" id="PTHR10075">
    <property type="entry name" value="BASIGIN RELATED"/>
    <property type="match status" value="1"/>
</dbReference>
<organism evidence="4 5">
    <name type="scientific">Leucobacter weissii</name>
    <dbReference type="NCBI Taxonomy" id="1983706"/>
    <lineage>
        <taxon>Bacteria</taxon>
        <taxon>Bacillati</taxon>
        <taxon>Actinomycetota</taxon>
        <taxon>Actinomycetes</taxon>
        <taxon>Micrococcales</taxon>
        <taxon>Microbacteriaceae</taxon>
        <taxon>Leucobacter</taxon>
    </lineage>
</organism>
<dbReference type="Gene3D" id="2.60.40.10">
    <property type="entry name" value="Immunoglobulins"/>
    <property type="match status" value="5"/>
</dbReference>
<dbReference type="Pfam" id="PF01833">
    <property type="entry name" value="TIG"/>
    <property type="match status" value="3"/>
</dbReference>
<dbReference type="GO" id="GO:0098632">
    <property type="term" value="F:cell-cell adhesion mediator activity"/>
    <property type="evidence" value="ECO:0007669"/>
    <property type="project" value="TreeGrafter"/>
</dbReference>
<comment type="caution">
    <text evidence="4">The sequence shown here is derived from an EMBL/GenBank/DDBJ whole genome shotgun (WGS) entry which is preliminary data.</text>
</comment>
<keyword evidence="5" id="KW-1185">Reference proteome</keyword>
<name>A0A939SAM7_9MICO</name>
<dbReference type="RefSeq" id="WP_208095212.1">
    <property type="nucleotide sequence ID" value="NZ_JAGDYM010000003.1"/>
</dbReference>
<evidence type="ECO:0000256" key="2">
    <source>
        <dbReference type="SAM" id="MobiDB-lite"/>
    </source>
</evidence>
<dbReference type="Proteomes" id="UP000664382">
    <property type="component" value="Unassembled WGS sequence"/>
</dbReference>
<dbReference type="SUPFAM" id="SSF81296">
    <property type="entry name" value="E set domains"/>
    <property type="match status" value="3"/>
</dbReference>
<dbReference type="InterPro" id="IPR013783">
    <property type="entry name" value="Ig-like_fold"/>
</dbReference>
<dbReference type="GO" id="GO:0005886">
    <property type="term" value="C:plasma membrane"/>
    <property type="evidence" value="ECO:0007669"/>
    <property type="project" value="TreeGrafter"/>
</dbReference>
<dbReference type="SMART" id="SM00409">
    <property type="entry name" value="IG"/>
    <property type="match status" value="2"/>
</dbReference>
<dbReference type="InterPro" id="IPR002909">
    <property type="entry name" value="IPT_dom"/>
</dbReference>
<dbReference type="GO" id="GO:0005975">
    <property type="term" value="P:carbohydrate metabolic process"/>
    <property type="evidence" value="ECO:0007669"/>
    <property type="project" value="UniProtKB-ARBA"/>
</dbReference>
<evidence type="ECO:0000256" key="1">
    <source>
        <dbReference type="ARBA" id="ARBA00023319"/>
    </source>
</evidence>
<protein>
    <submittedName>
        <fullName evidence="4">IPT/TIG domain-containing protein</fullName>
    </submittedName>
</protein>
<evidence type="ECO:0000313" key="4">
    <source>
        <dbReference type="EMBL" id="MBO1900568.1"/>
    </source>
</evidence>